<dbReference type="AlphaFoldDB" id="A0A4W2C2Z2"/>
<dbReference type="PANTHER" id="PTHR23267">
    <property type="entry name" value="IMMUNOGLOBULIN LIGHT CHAIN"/>
    <property type="match status" value="1"/>
</dbReference>
<dbReference type="InterPro" id="IPR050150">
    <property type="entry name" value="IgV_Light_Chain"/>
</dbReference>
<dbReference type="PROSITE" id="PS50835">
    <property type="entry name" value="IG_LIKE"/>
    <property type="match status" value="1"/>
</dbReference>
<proteinExistence type="predicted"/>
<reference evidence="2" key="2">
    <citation type="submission" date="2025-08" db="UniProtKB">
        <authorList>
            <consortium name="Ensembl"/>
        </authorList>
    </citation>
    <scope>IDENTIFICATION</scope>
</reference>
<name>A0A4W2C2Z2_BOBOX</name>
<dbReference type="InterPro" id="IPR013106">
    <property type="entry name" value="Ig_V-set"/>
</dbReference>
<sequence length="136" mass="14301">HGLHSSPLVFLSHCLGRDGPGQGSPVLTQPASPSAYPGASARLTCTLSSGYRVGGYQMSCFQQKAGSPPWYLLMFKSDSDKPQGSGVPSHFSGSKAASANTGLLLISGLQTQDEADYNCYCPRNTGIYQVLRTAQG</sequence>
<reference evidence="2 3" key="1">
    <citation type="submission" date="2018-11" db="EMBL/GenBank/DDBJ databases">
        <title>Haplotype-resolved cattle genomes.</title>
        <authorList>
            <person name="Low W.Y."/>
            <person name="Tearle R."/>
            <person name="Bickhart D.M."/>
            <person name="Rosen B.D."/>
            <person name="Koren S."/>
            <person name="Rhie A."/>
            <person name="Hiendleder S."/>
            <person name="Phillippy A.M."/>
            <person name="Smith T.P.L."/>
            <person name="Williams J.L."/>
        </authorList>
    </citation>
    <scope>NUCLEOTIDE SEQUENCE [LARGE SCALE GENOMIC DNA]</scope>
</reference>
<organism evidence="2 3">
    <name type="scientific">Bos indicus x Bos taurus</name>
    <name type="common">Hybrid cattle</name>
    <dbReference type="NCBI Taxonomy" id="30522"/>
    <lineage>
        <taxon>Eukaryota</taxon>
        <taxon>Metazoa</taxon>
        <taxon>Chordata</taxon>
        <taxon>Craniata</taxon>
        <taxon>Vertebrata</taxon>
        <taxon>Euteleostomi</taxon>
        <taxon>Mammalia</taxon>
        <taxon>Eutheria</taxon>
        <taxon>Laurasiatheria</taxon>
        <taxon>Artiodactyla</taxon>
        <taxon>Ruminantia</taxon>
        <taxon>Pecora</taxon>
        <taxon>Bovidae</taxon>
        <taxon>Bovinae</taxon>
        <taxon>Bos</taxon>
    </lineage>
</organism>
<dbReference type="InterPro" id="IPR007110">
    <property type="entry name" value="Ig-like_dom"/>
</dbReference>
<dbReference type="Proteomes" id="UP000314981">
    <property type="component" value="Chromosome 17"/>
</dbReference>
<dbReference type="InterPro" id="IPR013783">
    <property type="entry name" value="Ig-like_fold"/>
</dbReference>
<dbReference type="Ensembl" id="ENSBIXT00000002563.1">
    <property type="protein sequence ID" value="ENSBIXP00000007074.1"/>
    <property type="gene ID" value="ENSBIXG00000013076.1"/>
</dbReference>
<feature type="domain" description="Ig-like" evidence="1">
    <location>
        <begin position="25"/>
        <end position="119"/>
    </location>
</feature>
<evidence type="ECO:0000313" key="3">
    <source>
        <dbReference type="Proteomes" id="UP000314981"/>
    </source>
</evidence>
<evidence type="ECO:0000313" key="2">
    <source>
        <dbReference type="Ensembl" id="ENSBIXP00000007074.1"/>
    </source>
</evidence>
<reference evidence="2" key="3">
    <citation type="submission" date="2025-09" db="UniProtKB">
        <authorList>
            <consortium name="Ensembl"/>
        </authorList>
    </citation>
    <scope>IDENTIFICATION</scope>
</reference>
<protein>
    <recommendedName>
        <fullName evidence="1">Ig-like domain-containing protein</fullName>
    </recommendedName>
</protein>
<keyword evidence="3" id="KW-1185">Reference proteome</keyword>
<evidence type="ECO:0000259" key="1">
    <source>
        <dbReference type="PROSITE" id="PS50835"/>
    </source>
</evidence>
<dbReference type="SMART" id="SM00406">
    <property type="entry name" value="IGv"/>
    <property type="match status" value="1"/>
</dbReference>
<accession>A0A4W2C2Z2</accession>
<dbReference type="Pfam" id="PF07686">
    <property type="entry name" value="V-set"/>
    <property type="match status" value="1"/>
</dbReference>
<dbReference type="Gene3D" id="2.60.40.10">
    <property type="entry name" value="Immunoglobulins"/>
    <property type="match status" value="1"/>
</dbReference>
<dbReference type="SUPFAM" id="SSF48726">
    <property type="entry name" value="Immunoglobulin"/>
    <property type="match status" value="1"/>
</dbReference>
<dbReference type="OMA" id="CPRNTGI"/>
<dbReference type="InterPro" id="IPR036179">
    <property type="entry name" value="Ig-like_dom_sf"/>
</dbReference>